<reference evidence="1" key="1">
    <citation type="submission" date="2014-09" db="EMBL/GenBank/DDBJ databases">
        <authorList>
            <person name="Magalhaes I.L.F."/>
            <person name="Oliveira U."/>
            <person name="Santos F.R."/>
            <person name="Vidigal T.H.D.A."/>
            <person name="Brescovit A.D."/>
            <person name="Santos A.J."/>
        </authorList>
    </citation>
    <scope>NUCLEOTIDE SEQUENCE</scope>
    <source>
        <tissue evidence="1">Shoot tissue taken approximately 20 cm above the soil surface</tissue>
    </source>
</reference>
<reference evidence="1" key="2">
    <citation type="journal article" date="2015" name="Data Brief">
        <title>Shoot transcriptome of the giant reed, Arundo donax.</title>
        <authorList>
            <person name="Barrero R.A."/>
            <person name="Guerrero F.D."/>
            <person name="Moolhuijzen P."/>
            <person name="Goolsby J.A."/>
            <person name="Tidwell J."/>
            <person name="Bellgard S.E."/>
            <person name="Bellgard M.I."/>
        </authorList>
    </citation>
    <scope>NUCLEOTIDE SEQUENCE</scope>
    <source>
        <tissue evidence="1">Shoot tissue taken approximately 20 cm above the soil surface</tissue>
    </source>
</reference>
<name>A0A0A9F0U4_ARUDO</name>
<proteinExistence type="predicted"/>
<evidence type="ECO:0000313" key="1">
    <source>
        <dbReference type="EMBL" id="JAE06595.1"/>
    </source>
</evidence>
<organism evidence="1">
    <name type="scientific">Arundo donax</name>
    <name type="common">Giant reed</name>
    <name type="synonym">Donax arundinaceus</name>
    <dbReference type="NCBI Taxonomy" id="35708"/>
    <lineage>
        <taxon>Eukaryota</taxon>
        <taxon>Viridiplantae</taxon>
        <taxon>Streptophyta</taxon>
        <taxon>Embryophyta</taxon>
        <taxon>Tracheophyta</taxon>
        <taxon>Spermatophyta</taxon>
        <taxon>Magnoliopsida</taxon>
        <taxon>Liliopsida</taxon>
        <taxon>Poales</taxon>
        <taxon>Poaceae</taxon>
        <taxon>PACMAD clade</taxon>
        <taxon>Arundinoideae</taxon>
        <taxon>Arundineae</taxon>
        <taxon>Arundo</taxon>
    </lineage>
</organism>
<protein>
    <submittedName>
        <fullName evidence="1">Uncharacterized protein</fullName>
    </submittedName>
</protein>
<sequence>MQYVLRTVAPRRVWPAIAFRASMACWYKHLSHTVSTSSCDTNRCLIIWKPSKHDNALGQWSSFCQYAYVNRTKFQYSVSM</sequence>
<dbReference type="EMBL" id="GBRH01191301">
    <property type="protein sequence ID" value="JAE06595.1"/>
    <property type="molecule type" value="Transcribed_RNA"/>
</dbReference>
<dbReference type="AlphaFoldDB" id="A0A0A9F0U4"/>
<accession>A0A0A9F0U4</accession>